<keyword evidence="3" id="KW-0812">Transmembrane</keyword>
<feature type="domain" description="Root UVB sensitive protein C-terminal" evidence="7">
    <location>
        <begin position="282"/>
        <end position="467"/>
    </location>
</feature>
<proteinExistence type="inferred from homology"/>
<dbReference type="FunCoup" id="A0A6J0B8E9">
    <property type="interactions" value="722"/>
</dbReference>
<dbReference type="PANTHER" id="PTHR12770">
    <property type="entry name" value="RUS1 FAMILY PROTEIN C16ORF58"/>
    <property type="match status" value="1"/>
</dbReference>
<name>A0A6J0B8E9_NEOLC</name>
<evidence type="ECO:0000256" key="4">
    <source>
        <dbReference type="ARBA" id="ARBA00022989"/>
    </source>
</evidence>
<dbReference type="InParanoid" id="A0A6J0B8E9"/>
<keyword evidence="8" id="KW-1185">Reference proteome</keyword>
<evidence type="ECO:0000256" key="2">
    <source>
        <dbReference type="ARBA" id="ARBA00007558"/>
    </source>
</evidence>
<dbReference type="PANTHER" id="PTHR12770:SF31">
    <property type="entry name" value="RUS FAMILY MEMBER 1"/>
    <property type="match status" value="1"/>
</dbReference>
<keyword evidence="5" id="KW-0472">Membrane</keyword>
<dbReference type="InterPro" id="IPR054549">
    <property type="entry name" value="UVB_sens_RUS_dom"/>
</dbReference>
<dbReference type="GeneID" id="107217429"/>
<dbReference type="AlphaFoldDB" id="A0A6J0B8E9"/>
<keyword evidence="4" id="KW-1133">Transmembrane helix</keyword>
<sequence>MPREILFKETYGDSEREVIFVNSTDDLTVIRVEPHLQSKSKTYGTWILTFLKEVFLPAGYPESVHSDYVPYQIWDTVQAFASTIMGTLTTHSIMQGVGVGKSSASALAAAITWILKDGTGMIGRIVFAWWNGHGLDAQCKKWRLCADILNDCAMGIELTLPYFSNYSLIILCISTALKSVVGVAGSATRAALTQHQALQNNLADVSAKDGSQETFVNLIASFVGILILSNIGDGRYVMELFILLATVHMYANYRAVKALRLNSLNEDRLALILRSFLTTQSIPNPLEVNRSESVVIGRNVSKDMFGFGVKMGVSLESVLQNNSITPDDVLLLSKLFQNRKYLIVMDVKRKTIFISIARNATPSDLLQAYFHACLCSLVTCMTLRWPIDILLKGRSHAPSYPLMRLYILSKKYPSLSNRALSRIPGEIILATNDIITKEYQLFEEALEQSVWRTEVNLLPAGQWRGIWNHHEDNEPKSKNS</sequence>
<dbReference type="GO" id="GO:0016020">
    <property type="term" value="C:membrane"/>
    <property type="evidence" value="ECO:0007669"/>
    <property type="project" value="UniProtKB-SubCell"/>
</dbReference>
<evidence type="ECO:0000256" key="1">
    <source>
        <dbReference type="ARBA" id="ARBA00004370"/>
    </source>
</evidence>
<dbReference type="InterPro" id="IPR006968">
    <property type="entry name" value="RUS_fam"/>
</dbReference>
<dbReference type="OrthoDB" id="364779at2759"/>
<dbReference type="Proteomes" id="UP000829291">
    <property type="component" value="Chromosome 5"/>
</dbReference>
<evidence type="ECO:0000313" key="8">
    <source>
        <dbReference type="Proteomes" id="UP000829291"/>
    </source>
</evidence>
<gene>
    <name evidence="9" type="primary">LOC107217429</name>
</gene>
<evidence type="ECO:0000256" key="5">
    <source>
        <dbReference type="ARBA" id="ARBA00023136"/>
    </source>
</evidence>
<accession>A0A6J0B8E9</accession>
<dbReference type="KEGG" id="nlo:107217429"/>
<dbReference type="RefSeq" id="XP_015510441.1">
    <property type="nucleotide sequence ID" value="XM_015654955.2"/>
</dbReference>
<protein>
    <submittedName>
        <fullName evidence="9">RUS family member 1</fullName>
    </submittedName>
</protein>
<evidence type="ECO:0000256" key="3">
    <source>
        <dbReference type="ARBA" id="ARBA00022692"/>
    </source>
</evidence>
<comment type="similarity">
    <text evidence="2">Belongs to the RUS1 family.</text>
</comment>
<evidence type="ECO:0000259" key="7">
    <source>
        <dbReference type="Pfam" id="PF24160"/>
    </source>
</evidence>
<comment type="subcellular location">
    <subcellularLocation>
        <location evidence="1">Membrane</location>
    </subcellularLocation>
</comment>
<dbReference type="InterPro" id="IPR055412">
    <property type="entry name" value="UVB_sens_C"/>
</dbReference>
<reference evidence="9" key="1">
    <citation type="submission" date="2025-08" db="UniProtKB">
        <authorList>
            <consortium name="RefSeq"/>
        </authorList>
    </citation>
    <scope>IDENTIFICATION</scope>
    <source>
        <tissue evidence="9">Thorax and Abdomen</tissue>
    </source>
</reference>
<organism evidence="9">
    <name type="scientific">Neodiprion lecontei</name>
    <name type="common">Redheaded pine sawfly</name>
    <dbReference type="NCBI Taxonomy" id="441921"/>
    <lineage>
        <taxon>Eukaryota</taxon>
        <taxon>Metazoa</taxon>
        <taxon>Ecdysozoa</taxon>
        <taxon>Arthropoda</taxon>
        <taxon>Hexapoda</taxon>
        <taxon>Insecta</taxon>
        <taxon>Pterygota</taxon>
        <taxon>Neoptera</taxon>
        <taxon>Endopterygota</taxon>
        <taxon>Hymenoptera</taxon>
        <taxon>Tenthredinoidea</taxon>
        <taxon>Diprionidae</taxon>
        <taxon>Diprioninae</taxon>
        <taxon>Neodiprion</taxon>
    </lineage>
</organism>
<feature type="domain" description="Protein root UVB sensitive/RUS" evidence="6">
    <location>
        <begin position="46"/>
        <end position="279"/>
    </location>
</feature>
<evidence type="ECO:0000259" key="6">
    <source>
        <dbReference type="Pfam" id="PF04884"/>
    </source>
</evidence>
<dbReference type="Pfam" id="PF04884">
    <property type="entry name" value="UVB_sens_prot"/>
    <property type="match status" value="1"/>
</dbReference>
<dbReference type="Pfam" id="PF24160">
    <property type="entry name" value="UVB_sens_C"/>
    <property type="match status" value="1"/>
</dbReference>
<evidence type="ECO:0000313" key="9">
    <source>
        <dbReference type="RefSeq" id="XP_015510441.1"/>
    </source>
</evidence>